<evidence type="ECO:0000256" key="2">
    <source>
        <dbReference type="ARBA" id="ARBA00022448"/>
    </source>
</evidence>
<keyword evidence="2" id="KW-0813">Transport</keyword>
<evidence type="ECO:0000256" key="7">
    <source>
        <dbReference type="SAM" id="Phobius"/>
    </source>
</evidence>
<evidence type="ECO:0000256" key="6">
    <source>
        <dbReference type="ARBA" id="ARBA00023136"/>
    </source>
</evidence>
<evidence type="ECO:0000313" key="8">
    <source>
        <dbReference type="EMBL" id="SVA72074.1"/>
    </source>
</evidence>
<feature type="transmembrane region" description="Helical" evidence="7">
    <location>
        <begin position="66"/>
        <end position="82"/>
    </location>
</feature>
<reference evidence="8" key="1">
    <citation type="submission" date="2018-05" db="EMBL/GenBank/DDBJ databases">
        <authorList>
            <person name="Lanie J.A."/>
            <person name="Ng W.-L."/>
            <person name="Kazmierczak K.M."/>
            <person name="Andrzejewski T.M."/>
            <person name="Davidsen T.M."/>
            <person name="Wayne K.J."/>
            <person name="Tettelin H."/>
            <person name="Glass J.I."/>
            <person name="Rusch D."/>
            <person name="Podicherti R."/>
            <person name="Tsui H.-C.T."/>
            <person name="Winkler M.E."/>
        </authorList>
    </citation>
    <scope>NUCLEOTIDE SEQUENCE</scope>
</reference>
<evidence type="ECO:0008006" key="9">
    <source>
        <dbReference type="Google" id="ProtNLM"/>
    </source>
</evidence>
<organism evidence="8">
    <name type="scientific">marine metagenome</name>
    <dbReference type="NCBI Taxonomy" id="408172"/>
    <lineage>
        <taxon>unclassified sequences</taxon>
        <taxon>metagenomes</taxon>
        <taxon>ecological metagenomes</taxon>
    </lineage>
</organism>
<dbReference type="InterPro" id="IPR052017">
    <property type="entry name" value="TSUP"/>
</dbReference>
<evidence type="ECO:0000256" key="5">
    <source>
        <dbReference type="ARBA" id="ARBA00022989"/>
    </source>
</evidence>
<evidence type="ECO:0000256" key="1">
    <source>
        <dbReference type="ARBA" id="ARBA00004651"/>
    </source>
</evidence>
<evidence type="ECO:0000256" key="3">
    <source>
        <dbReference type="ARBA" id="ARBA00022475"/>
    </source>
</evidence>
<dbReference type="PANTHER" id="PTHR30269:SF23">
    <property type="entry name" value="MEMBRANE TRANSPORTER PROTEIN YDHB-RELATED"/>
    <property type="match status" value="1"/>
</dbReference>
<gene>
    <name evidence="8" type="ORF">METZ01_LOCUS124928</name>
</gene>
<accession>A0A381Y4Y1</accession>
<dbReference type="GO" id="GO:0005886">
    <property type="term" value="C:plasma membrane"/>
    <property type="evidence" value="ECO:0007669"/>
    <property type="project" value="UniProtKB-SubCell"/>
</dbReference>
<dbReference type="PANTHER" id="PTHR30269">
    <property type="entry name" value="TRANSMEMBRANE PROTEIN YFCA"/>
    <property type="match status" value="1"/>
</dbReference>
<keyword evidence="5 7" id="KW-1133">Transmembrane helix</keyword>
<protein>
    <recommendedName>
        <fullName evidence="9">Membrane transporter protein</fullName>
    </recommendedName>
</protein>
<keyword evidence="4 7" id="KW-0812">Transmembrane</keyword>
<keyword evidence="3" id="KW-1003">Cell membrane</keyword>
<dbReference type="EMBL" id="UINC01017397">
    <property type="protein sequence ID" value="SVA72074.1"/>
    <property type="molecule type" value="Genomic_DNA"/>
</dbReference>
<sequence length="229" mass="25303">MGLCAIGIGMAKTGLGGLGMLVVPVLANIFGAKSSTGILLILLIMADIFGVRYYHMHADMRQLVKLIPSTIIGIVTGVFVGDQISDEYFQLLLVIVIISGVLMTVIKVEIKERKIFSIIVGFLGGFVTMIGNAAGPIMSIYFLSMGFNKNKFIGTAAWFFLFVNLFKVPFHIFIWNTIDLEIFLFDLSLFPLILIGAIIGVWIVKKIPERPYKIFVIVSVVLSTFNLFI</sequence>
<name>A0A381Y4Y1_9ZZZZ</name>
<feature type="transmembrane region" description="Helical" evidence="7">
    <location>
        <begin position="182"/>
        <end position="204"/>
    </location>
</feature>
<keyword evidence="6 7" id="KW-0472">Membrane</keyword>
<feature type="transmembrane region" description="Helical" evidence="7">
    <location>
        <begin position="88"/>
        <end position="106"/>
    </location>
</feature>
<feature type="transmembrane region" description="Helical" evidence="7">
    <location>
        <begin position="155"/>
        <end position="175"/>
    </location>
</feature>
<evidence type="ECO:0000256" key="4">
    <source>
        <dbReference type="ARBA" id="ARBA00022692"/>
    </source>
</evidence>
<feature type="transmembrane region" description="Helical" evidence="7">
    <location>
        <begin position="37"/>
        <end position="54"/>
    </location>
</feature>
<dbReference type="Pfam" id="PF01925">
    <property type="entry name" value="TauE"/>
    <property type="match status" value="1"/>
</dbReference>
<comment type="subcellular location">
    <subcellularLocation>
        <location evidence="1">Cell membrane</location>
        <topology evidence="1">Multi-pass membrane protein</topology>
    </subcellularLocation>
</comment>
<dbReference type="AlphaFoldDB" id="A0A381Y4Y1"/>
<dbReference type="InterPro" id="IPR002781">
    <property type="entry name" value="TM_pro_TauE-like"/>
</dbReference>
<feature type="transmembrane region" description="Helical" evidence="7">
    <location>
        <begin position="118"/>
        <end position="143"/>
    </location>
</feature>
<feature type="transmembrane region" description="Helical" evidence="7">
    <location>
        <begin position="210"/>
        <end position="228"/>
    </location>
</feature>
<proteinExistence type="predicted"/>